<accession>A0ABM9PQR2</accession>
<feature type="domain" description="OmpA-like" evidence="6">
    <location>
        <begin position="197"/>
        <end position="312"/>
    </location>
</feature>
<dbReference type="InterPro" id="IPR006690">
    <property type="entry name" value="OMPA-like_CS"/>
</dbReference>
<gene>
    <name evidence="7" type="ORF">T190115A13A_60134</name>
</gene>
<feature type="transmembrane region" description="Helical" evidence="5">
    <location>
        <begin position="7"/>
        <end position="26"/>
    </location>
</feature>
<dbReference type="InterPro" id="IPR006664">
    <property type="entry name" value="OMP_bac"/>
</dbReference>
<reference evidence="7 8" key="1">
    <citation type="submission" date="2024-05" db="EMBL/GenBank/DDBJ databases">
        <authorList>
            <person name="Duchaud E."/>
        </authorList>
    </citation>
    <scope>NUCLEOTIDE SEQUENCE [LARGE SCALE GENOMIC DNA]</scope>
    <source>
        <strain evidence="7">Ena-SAMPLE-TAB-13-05-2024-13:56:06:370-140305</strain>
    </source>
</reference>
<keyword evidence="8" id="KW-1185">Reference proteome</keyword>
<dbReference type="EMBL" id="CAXJRC010000043">
    <property type="protein sequence ID" value="CAL2108139.1"/>
    <property type="molecule type" value="Genomic_DNA"/>
</dbReference>
<dbReference type="InterPro" id="IPR036737">
    <property type="entry name" value="OmpA-like_sf"/>
</dbReference>
<dbReference type="SUPFAM" id="SSF103088">
    <property type="entry name" value="OmpA-like"/>
    <property type="match status" value="2"/>
</dbReference>
<dbReference type="PANTHER" id="PTHR30329:SF21">
    <property type="entry name" value="LIPOPROTEIN YIAD-RELATED"/>
    <property type="match status" value="1"/>
</dbReference>
<dbReference type="Pfam" id="PF00691">
    <property type="entry name" value="OmpA"/>
    <property type="match status" value="1"/>
</dbReference>
<dbReference type="Gene3D" id="3.30.1330.60">
    <property type="entry name" value="OmpA-like domain"/>
    <property type="match status" value="2"/>
</dbReference>
<evidence type="ECO:0000256" key="4">
    <source>
        <dbReference type="PROSITE-ProRule" id="PRU00473"/>
    </source>
</evidence>
<keyword evidence="3" id="KW-0998">Cell outer membrane</keyword>
<dbReference type="CDD" id="cd07185">
    <property type="entry name" value="OmpA_C-like"/>
    <property type="match status" value="1"/>
</dbReference>
<evidence type="ECO:0000256" key="1">
    <source>
        <dbReference type="ARBA" id="ARBA00004442"/>
    </source>
</evidence>
<dbReference type="PANTHER" id="PTHR30329">
    <property type="entry name" value="STATOR ELEMENT OF FLAGELLAR MOTOR COMPLEX"/>
    <property type="match status" value="1"/>
</dbReference>
<sequence>MSKKSLYLLGLIALTIIIGTIFYWFFCCKVCCGKITGTNKNEVINTEVAKPKQEPTLIPFSIKDANGDLSYEINDNFNFNTSDFKILTPISSSIEKGTSIIKEYLDTNGNKRFNIVGFYRSDEINDTAYPNLGLARAKAVENYMISKGISPKLINIFGKLNDDLIPDSNNILHGPLAFDIFTRNEESVKNDELLKASCDSLKNKPLKLYFKTGQASINLTPEQRQKFVNISKCVDKLGVKIIVLGHTDNTGNPDANMKLGQDRANFVKNYLIRNGILQENISATSKGQNQPIADNATEEGRALNRRIEVTIN</sequence>
<evidence type="ECO:0000313" key="8">
    <source>
        <dbReference type="Proteomes" id="UP001497602"/>
    </source>
</evidence>
<evidence type="ECO:0000259" key="6">
    <source>
        <dbReference type="PROSITE" id="PS51123"/>
    </source>
</evidence>
<organism evidence="7 8">
    <name type="scientific">Tenacibaculum vairaonense</name>
    <dbReference type="NCBI Taxonomy" id="3137860"/>
    <lineage>
        <taxon>Bacteria</taxon>
        <taxon>Pseudomonadati</taxon>
        <taxon>Bacteroidota</taxon>
        <taxon>Flavobacteriia</taxon>
        <taxon>Flavobacteriales</taxon>
        <taxon>Flavobacteriaceae</taxon>
        <taxon>Tenacibaculum</taxon>
    </lineage>
</organism>
<keyword evidence="5" id="KW-1133">Transmembrane helix</keyword>
<dbReference type="Proteomes" id="UP001497602">
    <property type="component" value="Unassembled WGS sequence"/>
</dbReference>
<proteinExistence type="predicted"/>
<dbReference type="PRINTS" id="PR01021">
    <property type="entry name" value="OMPADOMAIN"/>
</dbReference>
<keyword evidence="2 4" id="KW-0472">Membrane</keyword>
<dbReference type="PROSITE" id="PS51123">
    <property type="entry name" value="OMPA_2"/>
    <property type="match status" value="1"/>
</dbReference>
<name>A0ABM9PQR2_9FLAO</name>
<evidence type="ECO:0000313" key="7">
    <source>
        <dbReference type="EMBL" id="CAL2108139.1"/>
    </source>
</evidence>
<comment type="subcellular location">
    <subcellularLocation>
        <location evidence="1">Cell outer membrane</location>
    </subcellularLocation>
</comment>
<evidence type="ECO:0000256" key="3">
    <source>
        <dbReference type="ARBA" id="ARBA00023237"/>
    </source>
</evidence>
<dbReference type="PROSITE" id="PS01068">
    <property type="entry name" value="OMPA_1"/>
    <property type="match status" value="1"/>
</dbReference>
<evidence type="ECO:0000256" key="2">
    <source>
        <dbReference type="ARBA" id="ARBA00023136"/>
    </source>
</evidence>
<evidence type="ECO:0000256" key="5">
    <source>
        <dbReference type="SAM" id="Phobius"/>
    </source>
</evidence>
<dbReference type="RefSeq" id="WP_348703416.1">
    <property type="nucleotide sequence ID" value="NZ_CAXIYA010000011.1"/>
</dbReference>
<dbReference type="InterPro" id="IPR050330">
    <property type="entry name" value="Bact_OuterMem_StrucFunc"/>
</dbReference>
<protein>
    <submittedName>
        <fullName evidence="7">OmpA-OmpF porin, OOP family</fullName>
    </submittedName>
</protein>
<keyword evidence="5" id="KW-0812">Transmembrane</keyword>
<comment type="caution">
    <text evidence="7">The sequence shown here is derived from an EMBL/GenBank/DDBJ whole genome shotgun (WGS) entry which is preliminary data.</text>
</comment>
<dbReference type="InterPro" id="IPR006665">
    <property type="entry name" value="OmpA-like"/>
</dbReference>